<feature type="transmembrane region" description="Helical" evidence="2">
    <location>
        <begin position="103"/>
        <end position="121"/>
    </location>
</feature>
<dbReference type="Proteomes" id="UP000578449">
    <property type="component" value="Unassembled WGS sequence"/>
</dbReference>
<keyword evidence="1" id="KW-0175">Coiled coil</keyword>
<feature type="coiled-coil region" evidence="1">
    <location>
        <begin position="186"/>
        <end position="213"/>
    </location>
</feature>
<protein>
    <recommendedName>
        <fullName evidence="5">DUF4407 domain-containing protein</fullName>
    </recommendedName>
</protein>
<keyword evidence="4" id="KW-1185">Reference proteome</keyword>
<evidence type="ECO:0000256" key="1">
    <source>
        <dbReference type="SAM" id="Coils"/>
    </source>
</evidence>
<evidence type="ECO:0000256" key="2">
    <source>
        <dbReference type="SAM" id="Phobius"/>
    </source>
</evidence>
<dbReference type="EMBL" id="JACHGN010000001">
    <property type="protein sequence ID" value="MBB5130611.1"/>
    <property type="molecule type" value="Genomic_DNA"/>
</dbReference>
<sequence length="442" mass="49144">MTEAPPSARGRRLDLGRRLRVLAGVDERVLDQVPLERTRYTGLGGVVLGTAVMAGMSMWFALSQVLGGANVLMVVPVVIWALIVLNLDRWLVSTVAGMWQRRLLMLVPRLLVAVLLGSILAEPLVLRVFDTAIVQHVKDGRQDARDRLRARLVECNPQPPATPARADCGGDSRLLATTPEAMVAEMARMKRDLAALDKRIKTVNERHERLVDQATDECAGRDGRGLSGKRGYGPLCKRLQQQANQVLATSGVEQDKAKREELEDRIAAMNGTLADRQAGYQKAVQDAIDKRVAALPDPAQPVGMLERMRALDELTGDDAYLATGSWLLRLFLIMIDCLPLLVKLMGGTTAYDRMVAEENRRREAVHAKRVSDEADDEIGELDLLAHAKAERRRMRRQEIELERKAADVANRARLEDMINRRTNELRLRGVHEGSRNGAFTPN</sequence>
<dbReference type="AlphaFoldDB" id="A0A840NY73"/>
<reference evidence="3 4" key="1">
    <citation type="submission" date="2020-08" db="EMBL/GenBank/DDBJ databases">
        <title>Genomic Encyclopedia of Type Strains, Phase IV (KMG-IV): sequencing the most valuable type-strain genomes for metagenomic binning, comparative biology and taxonomic classification.</title>
        <authorList>
            <person name="Goeker M."/>
        </authorList>
    </citation>
    <scope>NUCLEOTIDE SEQUENCE [LARGE SCALE GENOMIC DNA]</scope>
    <source>
        <strain evidence="3 4">DSM 45615</strain>
    </source>
</reference>
<proteinExistence type="predicted"/>
<name>A0A840NY73_9ACTN</name>
<dbReference type="RefSeq" id="WP_185047472.1">
    <property type="nucleotide sequence ID" value="NZ_BAABIX010000006.1"/>
</dbReference>
<keyword evidence="2" id="KW-0472">Membrane</keyword>
<accession>A0A840NY73</accession>
<comment type="caution">
    <text evidence="3">The sequence shown here is derived from an EMBL/GenBank/DDBJ whole genome shotgun (WGS) entry which is preliminary data.</text>
</comment>
<evidence type="ECO:0000313" key="4">
    <source>
        <dbReference type="Proteomes" id="UP000578449"/>
    </source>
</evidence>
<dbReference type="InterPro" id="IPR025519">
    <property type="entry name" value="DUF4407"/>
</dbReference>
<feature type="transmembrane region" description="Helical" evidence="2">
    <location>
        <begin position="40"/>
        <end position="62"/>
    </location>
</feature>
<feature type="coiled-coil region" evidence="1">
    <location>
        <begin position="384"/>
        <end position="411"/>
    </location>
</feature>
<evidence type="ECO:0008006" key="5">
    <source>
        <dbReference type="Google" id="ProtNLM"/>
    </source>
</evidence>
<gene>
    <name evidence="3" type="ORF">HNP84_000299</name>
</gene>
<organism evidence="3 4">
    <name type="scientific">Thermocatellispora tengchongensis</name>
    <dbReference type="NCBI Taxonomy" id="1073253"/>
    <lineage>
        <taxon>Bacteria</taxon>
        <taxon>Bacillati</taxon>
        <taxon>Actinomycetota</taxon>
        <taxon>Actinomycetes</taxon>
        <taxon>Streptosporangiales</taxon>
        <taxon>Streptosporangiaceae</taxon>
        <taxon>Thermocatellispora</taxon>
    </lineage>
</organism>
<feature type="transmembrane region" description="Helical" evidence="2">
    <location>
        <begin position="68"/>
        <end position="91"/>
    </location>
</feature>
<keyword evidence="2" id="KW-0812">Transmembrane</keyword>
<keyword evidence="2" id="KW-1133">Transmembrane helix</keyword>
<evidence type="ECO:0000313" key="3">
    <source>
        <dbReference type="EMBL" id="MBB5130611.1"/>
    </source>
</evidence>
<dbReference type="Pfam" id="PF14362">
    <property type="entry name" value="DUF4407"/>
    <property type="match status" value="1"/>
</dbReference>